<protein>
    <submittedName>
        <fullName evidence="1">Uncharacterized protein</fullName>
    </submittedName>
</protein>
<reference evidence="1" key="1">
    <citation type="submission" date="2016-10" db="EMBL/GenBank/DDBJ databases">
        <title>Sequence of Gallionella enrichment culture.</title>
        <authorList>
            <person name="Poehlein A."/>
            <person name="Muehling M."/>
            <person name="Daniel R."/>
        </authorList>
    </citation>
    <scope>NUCLEOTIDE SEQUENCE</scope>
</reference>
<dbReference type="AlphaFoldDB" id="A0A1J5RT76"/>
<evidence type="ECO:0000313" key="1">
    <source>
        <dbReference type="EMBL" id="OIQ92683.1"/>
    </source>
</evidence>
<accession>A0A1J5RT76</accession>
<organism evidence="1">
    <name type="scientific">mine drainage metagenome</name>
    <dbReference type="NCBI Taxonomy" id="410659"/>
    <lineage>
        <taxon>unclassified sequences</taxon>
        <taxon>metagenomes</taxon>
        <taxon>ecological metagenomes</taxon>
    </lineage>
</organism>
<proteinExistence type="predicted"/>
<comment type="caution">
    <text evidence="1">The sequence shown here is derived from an EMBL/GenBank/DDBJ whole genome shotgun (WGS) entry which is preliminary data.</text>
</comment>
<name>A0A1J5RT76_9ZZZZ</name>
<dbReference type="EMBL" id="MLJW01000225">
    <property type="protein sequence ID" value="OIQ92683.1"/>
    <property type="molecule type" value="Genomic_DNA"/>
</dbReference>
<gene>
    <name evidence="1" type="ORF">GALL_253540</name>
</gene>
<sequence length="197" mass="21114">MDGDLGPIRHRDRWPPPRCMWKVGRIAQLPRWGVVPRHHLLTERVSTGAGARVARRAAAARTLVSHRGRGEVRVRLYGLVRTMHDAVSHLALMTPRAHHPGSRSRPGLGPGGVHAAASVTADAAAGTGDRLPLVQPWQGWLKARLPRSVVHSVAVTGLPAVVHTWVRAVMGSVFHSRTIPLAPPASSLGPSGDQASE</sequence>